<dbReference type="EMBL" id="AWSO01000229">
    <property type="protein sequence ID" value="ESK93028.1"/>
    <property type="molecule type" value="Genomic_DNA"/>
</dbReference>
<accession>V2X1N4</accession>
<dbReference type="STRING" id="1381753.V2X1N4"/>
<name>V2X1N4_MONRO</name>
<organism evidence="2 3">
    <name type="scientific">Moniliophthora roreri (strain MCA 2997)</name>
    <name type="common">Cocoa frosty pod rot fungus</name>
    <name type="synonym">Crinipellis roreri</name>
    <dbReference type="NCBI Taxonomy" id="1381753"/>
    <lineage>
        <taxon>Eukaryota</taxon>
        <taxon>Fungi</taxon>
        <taxon>Dikarya</taxon>
        <taxon>Basidiomycota</taxon>
        <taxon>Agaricomycotina</taxon>
        <taxon>Agaricomycetes</taxon>
        <taxon>Agaricomycetidae</taxon>
        <taxon>Agaricales</taxon>
        <taxon>Marasmiineae</taxon>
        <taxon>Marasmiaceae</taxon>
        <taxon>Moniliophthora</taxon>
    </lineage>
</organism>
<dbReference type="PANTHER" id="PTHR47563">
    <property type="entry name" value="PROTEIN FMP25, MITOCHONDRIAL"/>
    <property type="match status" value="1"/>
</dbReference>
<reference evidence="2 3" key="1">
    <citation type="journal article" date="2014" name="BMC Genomics">
        <title>Genome and secretome analysis of the hemibiotrophic fungal pathogen, Moniliophthora roreri, which causes frosty pod rot disease of cacao: mechanisms of the biotrophic and necrotrophic phases.</title>
        <authorList>
            <person name="Meinhardt L.W."/>
            <person name="Costa G.G.L."/>
            <person name="Thomazella D.P.T."/>
            <person name="Teixeira P.J.P.L."/>
            <person name="Carazzolle M.F."/>
            <person name="Schuster S.C."/>
            <person name="Carlson J.E."/>
            <person name="Guiltinan M.J."/>
            <person name="Mieczkowski P."/>
            <person name="Farmer A."/>
            <person name="Ramaraj T."/>
            <person name="Crozier J."/>
            <person name="Davis R.E."/>
            <person name="Shao J."/>
            <person name="Melnick R.L."/>
            <person name="Pereira G.A.G."/>
            <person name="Bailey B.A."/>
        </authorList>
    </citation>
    <scope>NUCLEOTIDE SEQUENCE [LARGE SCALE GENOMIC DNA]</scope>
    <source>
        <strain evidence="2 3">MCA 2997</strain>
    </source>
</reference>
<dbReference type="Pfam" id="PF13540">
    <property type="entry name" value="RCC1_2"/>
    <property type="match status" value="1"/>
</dbReference>
<evidence type="ECO:0000256" key="1">
    <source>
        <dbReference type="PROSITE-ProRule" id="PRU00235"/>
    </source>
</evidence>
<evidence type="ECO:0000313" key="2">
    <source>
        <dbReference type="EMBL" id="ESK93028.1"/>
    </source>
</evidence>
<dbReference type="SUPFAM" id="SSF50985">
    <property type="entry name" value="RCC1/BLIP-II"/>
    <property type="match status" value="1"/>
</dbReference>
<dbReference type="InterPro" id="IPR009091">
    <property type="entry name" value="RCC1/BLIP-II"/>
</dbReference>
<dbReference type="Proteomes" id="UP000017559">
    <property type="component" value="Unassembled WGS sequence"/>
</dbReference>
<proteinExistence type="predicted"/>
<comment type="caution">
    <text evidence="2">The sequence shown here is derived from an EMBL/GenBank/DDBJ whole genome shotgun (WGS) entry which is preliminary data.</text>
</comment>
<dbReference type="PROSITE" id="PS50012">
    <property type="entry name" value="RCC1_3"/>
    <property type="match status" value="1"/>
</dbReference>
<dbReference type="GO" id="GO:0005743">
    <property type="term" value="C:mitochondrial inner membrane"/>
    <property type="evidence" value="ECO:0007669"/>
    <property type="project" value="TreeGrafter"/>
</dbReference>
<dbReference type="OrthoDB" id="10256179at2759"/>
<dbReference type="GO" id="GO:0034551">
    <property type="term" value="P:mitochondrial respiratory chain complex III assembly"/>
    <property type="evidence" value="ECO:0007669"/>
    <property type="project" value="TreeGrafter"/>
</dbReference>
<dbReference type="AlphaFoldDB" id="V2X1N4"/>
<feature type="repeat" description="RCC1" evidence="1">
    <location>
        <begin position="356"/>
        <end position="416"/>
    </location>
</feature>
<evidence type="ECO:0000313" key="3">
    <source>
        <dbReference type="Proteomes" id="UP000017559"/>
    </source>
</evidence>
<sequence>MLRRLQSPIRLQLCSFKTLSTYQTSASRIHLSPSHLLGATSVAVAATVLLYTGSQKAIHNDAAKPDTVDISEQLKEGSATNKVNTDKLQTLFWGSNQSKLLSPEVSDSEHYRTPQVADWLDNVALRDLAFHKSHAACVDARGDVYQWGEGFSRQSTKPCRTLDGKDIIQIQLADSKVYALSRNGNIYVLSANSSEPMKSLAGTSPWWKSAVGLGTKNIVGFAEIRPRETLDWGEKFTSISTGNHHLLALTSLGRAFAHPITKDANAYGQLGFRKVEFPSSSKGTETVTVELVPKYIVDPYAKSAPSTRASKQTEREHNFLSTWFCPTIFEIPSLKDIKIDQLVAGGRSSFALTKTGRVLGWGANEYGQVGLGNNVTVDTITVPTEVALWRSLSPRSQTKCLKINAGGDLTSFTVEVQSDTSPTTIDVLMCGNGQWGGLGNNVFSNAQGTPVRAKNASGLLEYNDLKRALQPIHPQSIVISPSGHVLLTLDTSSAEGSGRDLLTWGKNYDSELGNGKKSSVPAPMTMHTPEGERFILRRMKAKDVVDLQGNRWKKGVLVEQQAVTGYCTSGVFWKIVQ</sequence>
<dbReference type="InterPro" id="IPR053245">
    <property type="entry name" value="MitoProcess-Associated"/>
</dbReference>
<dbReference type="HOGENOM" id="CLU_021989_0_0_1"/>
<protein>
    <submittedName>
        <fullName evidence="2">Mitochondrial protein fmp25</fullName>
    </submittedName>
</protein>
<dbReference type="KEGG" id="mrr:Moror_8931"/>
<dbReference type="Gene3D" id="2.130.10.30">
    <property type="entry name" value="Regulator of chromosome condensation 1/beta-lactamase-inhibitor protein II"/>
    <property type="match status" value="1"/>
</dbReference>
<dbReference type="PANTHER" id="PTHR47563:SF1">
    <property type="entry name" value="PROTEIN FMP25, MITOCHONDRIAL"/>
    <property type="match status" value="1"/>
</dbReference>
<dbReference type="InterPro" id="IPR000408">
    <property type="entry name" value="Reg_chr_condens"/>
</dbReference>
<gene>
    <name evidence="2" type="ORF">Moror_8931</name>
</gene>
<keyword evidence="3" id="KW-1185">Reference proteome</keyword>